<accession>A0ABP0D439</accession>
<protein>
    <recommendedName>
        <fullName evidence="3">Rhamnogalacturonase A/B/Epimerase-like pectate lyase domain-containing protein</fullName>
    </recommendedName>
</protein>
<feature type="domain" description="Rhamnogalacturonase A/B/Epimerase-like pectate lyase" evidence="3">
    <location>
        <begin position="148"/>
        <end position="367"/>
    </location>
</feature>
<keyword evidence="5" id="KW-1185">Reference proteome</keyword>
<organism evidence="4 5">
    <name type="scientific">Sporothrix eucalyptigena</name>
    <dbReference type="NCBI Taxonomy" id="1812306"/>
    <lineage>
        <taxon>Eukaryota</taxon>
        <taxon>Fungi</taxon>
        <taxon>Dikarya</taxon>
        <taxon>Ascomycota</taxon>
        <taxon>Pezizomycotina</taxon>
        <taxon>Sordariomycetes</taxon>
        <taxon>Sordariomycetidae</taxon>
        <taxon>Ophiostomatales</taxon>
        <taxon>Ophiostomataceae</taxon>
        <taxon>Sporothrix</taxon>
    </lineage>
</organism>
<dbReference type="CDD" id="cd23668">
    <property type="entry name" value="GH55_beta13glucanase-like"/>
    <property type="match status" value="1"/>
</dbReference>
<evidence type="ECO:0000313" key="5">
    <source>
        <dbReference type="Proteomes" id="UP001642482"/>
    </source>
</evidence>
<proteinExistence type="predicted"/>
<dbReference type="InterPro" id="IPR012334">
    <property type="entry name" value="Pectin_lyas_fold"/>
</dbReference>
<keyword evidence="2" id="KW-0732">Signal</keyword>
<dbReference type="InterPro" id="IPR039279">
    <property type="entry name" value="QRT3-like"/>
</dbReference>
<dbReference type="InterPro" id="IPR024535">
    <property type="entry name" value="RHGA/B-epi-like_pectate_lyase"/>
</dbReference>
<dbReference type="EMBL" id="CAWUHD010000221">
    <property type="protein sequence ID" value="CAK7238246.1"/>
    <property type="molecule type" value="Genomic_DNA"/>
</dbReference>
<dbReference type="Gene3D" id="2.160.20.10">
    <property type="entry name" value="Single-stranded right-handed beta-helix, Pectin lyase-like"/>
    <property type="match status" value="2"/>
</dbReference>
<feature type="chain" id="PRO_5047361708" description="Rhamnogalacturonase A/B/Epimerase-like pectate lyase domain-containing protein" evidence="2">
    <location>
        <begin position="20"/>
        <end position="1355"/>
    </location>
</feature>
<gene>
    <name evidence="4" type="ORF">SEUCBS140593_010472</name>
</gene>
<feature type="compositionally biased region" description="Low complexity" evidence="1">
    <location>
        <begin position="807"/>
        <end position="817"/>
    </location>
</feature>
<feature type="domain" description="Rhamnogalacturonase A/B/Epimerase-like pectate lyase" evidence="3">
    <location>
        <begin position="453"/>
        <end position="513"/>
    </location>
</feature>
<feature type="signal peptide" evidence="2">
    <location>
        <begin position="1"/>
        <end position="19"/>
    </location>
</feature>
<evidence type="ECO:0000313" key="4">
    <source>
        <dbReference type="EMBL" id="CAK7238246.1"/>
    </source>
</evidence>
<evidence type="ECO:0000259" key="3">
    <source>
        <dbReference type="Pfam" id="PF12708"/>
    </source>
</evidence>
<dbReference type="SUPFAM" id="SSF51695">
    <property type="entry name" value="PLC-like phosphodiesterases"/>
    <property type="match status" value="1"/>
</dbReference>
<dbReference type="Proteomes" id="UP001642482">
    <property type="component" value="Unassembled WGS sequence"/>
</dbReference>
<comment type="caution">
    <text evidence="4">The sequence shown here is derived from an EMBL/GenBank/DDBJ whole genome shotgun (WGS) entry which is preliminary data.</text>
</comment>
<dbReference type="InterPro" id="IPR011050">
    <property type="entry name" value="Pectin_lyase_fold/virulence"/>
</dbReference>
<dbReference type="SUPFAM" id="SSF51126">
    <property type="entry name" value="Pectin lyase-like"/>
    <property type="match status" value="2"/>
</dbReference>
<dbReference type="Pfam" id="PF12708">
    <property type="entry name" value="Pect-lyase_RHGA_epim"/>
    <property type="match status" value="2"/>
</dbReference>
<dbReference type="PANTHER" id="PTHR33928">
    <property type="entry name" value="POLYGALACTURONASE QRT3"/>
    <property type="match status" value="1"/>
</dbReference>
<feature type="region of interest" description="Disordered" evidence="1">
    <location>
        <begin position="807"/>
        <end position="832"/>
    </location>
</feature>
<dbReference type="Gene3D" id="3.20.20.190">
    <property type="entry name" value="Phosphatidylinositol (PI) phosphodiesterase"/>
    <property type="match status" value="1"/>
</dbReference>
<evidence type="ECO:0000256" key="2">
    <source>
        <dbReference type="SAM" id="SignalP"/>
    </source>
</evidence>
<name>A0ABP0D439_9PEZI</name>
<evidence type="ECO:0000256" key="1">
    <source>
        <dbReference type="SAM" id="MobiDB-lite"/>
    </source>
</evidence>
<sequence>MRLCVLSLLWASLATRVLAGPTPSTHSAVDDNAGHRLSEYTHAHLLIARASSSASGLLRNTTTNDITKARAIVDDAIGRMAVLNAARQANPVRNHYRLRPGTRVGTALLAELEAAQQNTTEPPRKRAGAFWMEGLARACPGAMTRVTSDYGADPSGKADSTKAIQKAIDDGKRCGAGCSGSTTRNAIVYFPPGKYLVSSTINVYFSTQIIGDANDWPRLVASSSFVGRLGVLSTDLYVRNGGTGPDGLSLEWYINTERLYSQIRNFRIDISAVYKNALVCGLHYQVAQATSLENVEFIAKTGTKQQGMFSENGSGGVMSGITFTGGDVGFYGGNQQFSASRMTFKGCTTAAQIIWDWGWVWKSTIVDSVDRFIGSVAFMDSKFLNIGKAAIIMSSPADKAGAASTGLVLDNVDLGRKVVDNSTNQVLARGLKVNPYFERARNQYTSLGSGDFVHLKDGGANGDGSSDNTKAVQDFFNKYGDGGKVIYVDAGTYLLSDIVSVPKDAKIVGETWAQFAATGSKFSDPKNPRVMLKVGNSGRHGRRRSHGVNVHGKSAGAAALWDVHARVGGAAGTGLTPDECPPITSGTNPSRCQAASMLLHVTKDSSGYFDNMWLWVADHMIDHGALPTAPSSSGGLSQVSLYGTASEHSVFYQYNFKDARNIFTTMLQSESPYYQPTPQPPAPFEAAVGAIGGDPDYSHCKSGKGGDLDGCDSSWAVIMTGCSNLHVGSAGTYSWFSTYSQNCVDNQTCQKALWQVKDNYDRVRLQNIISTGAKNVMAADGKGVLASDNMGITSHPEWSHIALFRPSSKSKAPSSGGDNKPPSNDDTCFDKDNTFKKVDMPGGEIGTPGVAVENEKSSNLSIVIVNMTHIHMYTFDFGDVPPGRSRVNLAEYGSGNAVDCNGEAYYKVDGTDKTFVVRASTDMNGGHDRVAIFDMTGQGGGQRELIITGSVDYGFVTNALHLGTGQDAANWMNKIKPVIGDRQLRHVVMPGSHDGGMSTIDLTLTKVGDEANTQTQGLSHYDQLRVGSRYFDMRFVIYGWEPGEVIVWHIKYMLHFTDGAPRDWDETKATDFFNTLETLRYRCTGLDTNTPLERRAVKTYMEANGNKGCVILLMDGAMRGNGIDQDRPASGIYNYHNYFNVNDDWSQKETPDETAVKERDNLLQNNRNRTDADPFYIMKWQPTPSALVSTFVGLDRYALFHSNPALYWFGVNFMDPQHFPTVILEDYIGLLDKYADDYMEADMAYLCTGLNLYLVSQNYDVSTHRNPLRKGNAKRSINGINGTHGIEERDVQGATATADHTYSFHGVAYANGTVDGRPSPGFHLGRVAVFKAGTRFDNGTVLTVDTPNPEYDAPY</sequence>
<dbReference type="InterPro" id="IPR017946">
    <property type="entry name" value="PLC-like_Pdiesterase_TIM-brl"/>
</dbReference>
<reference evidence="4 5" key="1">
    <citation type="submission" date="2024-01" db="EMBL/GenBank/DDBJ databases">
        <authorList>
            <person name="Allen C."/>
            <person name="Tagirdzhanova G."/>
        </authorList>
    </citation>
    <scope>NUCLEOTIDE SEQUENCE [LARGE SCALE GENOMIC DNA]</scope>
</reference>
<dbReference type="PANTHER" id="PTHR33928:SF2">
    <property type="entry name" value="PECTATE LYASE SUPERFAMILY PROTEIN DOMAIN-CONTAINING PROTEIN-RELATED"/>
    <property type="match status" value="1"/>
</dbReference>